<dbReference type="CDD" id="cd15568">
    <property type="entry name" value="PHD5_NSD"/>
    <property type="match status" value="1"/>
</dbReference>
<evidence type="ECO:0000256" key="3">
    <source>
        <dbReference type="ARBA" id="ARBA00022833"/>
    </source>
</evidence>
<dbReference type="InterPro" id="IPR001965">
    <property type="entry name" value="Znf_PHD"/>
</dbReference>
<dbReference type="InterPro" id="IPR019786">
    <property type="entry name" value="Zinc_finger_PHD-type_CS"/>
</dbReference>
<dbReference type="PROSITE" id="PS50016">
    <property type="entry name" value="ZF_PHD_2"/>
    <property type="match status" value="1"/>
</dbReference>
<evidence type="ECO:0000259" key="7">
    <source>
        <dbReference type="PROSITE" id="PS50016"/>
    </source>
</evidence>
<dbReference type="Gene3D" id="3.30.40.10">
    <property type="entry name" value="Zinc/RING finger domain, C3HC4 (zinc finger)"/>
    <property type="match status" value="2"/>
</dbReference>
<dbReference type="PANTHER" id="PTHR24102">
    <property type="entry name" value="PHD FINGER PROTEIN"/>
    <property type="match status" value="1"/>
</dbReference>
<keyword evidence="2 4" id="KW-0863">Zinc-finger</keyword>
<accession>A0A9W6TLH1</accession>
<organism evidence="8 9">
    <name type="scientific">Phytophthora lilii</name>
    <dbReference type="NCBI Taxonomy" id="2077276"/>
    <lineage>
        <taxon>Eukaryota</taxon>
        <taxon>Sar</taxon>
        <taxon>Stramenopiles</taxon>
        <taxon>Oomycota</taxon>
        <taxon>Peronosporomycetes</taxon>
        <taxon>Peronosporales</taxon>
        <taxon>Peronosporaceae</taxon>
        <taxon>Phytophthora</taxon>
    </lineage>
</organism>
<reference evidence="8" key="1">
    <citation type="submission" date="2023-04" db="EMBL/GenBank/DDBJ databases">
        <title>Phytophthora lilii NBRC 32176.</title>
        <authorList>
            <person name="Ichikawa N."/>
            <person name="Sato H."/>
            <person name="Tonouchi N."/>
        </authorList>
    </citation>
    <scope>NUCLEOTIDE SEQUENCE</scope>
    <source>
        <strain evidence="8">NBRC 32176</strain>
    </source>
</reference>
<dbReference type="Pfam" id="PF00628">
    <property type="entry name" value="PHD"/>
    <property type="match status" value="1"/>
</dbReference>
<dbReference type="GO" id="GO:0008270">
    <property type="term" value="F:zinc ion binding"/>
    <property type="evidence" value="ECO:0007669"/>
    <property type="project" value="UniProtKB-KW"/>
</dbReference>
<dbReference type="InterPro" id="IPR019787">
    <property type="entry name" value="Znf_PHD-finger"/>
</dbReference>
<evidence type="ECO:0000256" key="5">
    <source>
        <dbReference type="SAM" id="Coils"/>
    </source>
</evidence>
<comment type="caution">
    <text evidence="8">The sequence shown here is derived from an EMBL/GenBank/DDBJ whole genome shotgun (WGS) entry which is preliminary data.</text>
</comment>
<keyword evidence="9" id="KW-1185">Reference proteome</keyword>
<evidence type="ECO:0000256" key="6">
    <source>
        <dbReference type="SAM" id="MobiDB-lite"/>
    </source>
</evidence>
<dbReference type="SUPFAM" id="SSF57903">
    <property type="entry name" value="FYVE/PHD zinc finger"/>
    <property type="match status" value="2"/>
</dbReference>
<keyword evidence="3" id="KW-0862">Zinc</keyword>
<dbReference type="InterPro" id="IPR011011">
    <property type="entry name" value="Znf_FYVE_PHD"/>
</dbReference>
<dbReference type="SMART" id="SM00249">
    <property type="entry name" value="PHD"/>
    <property type="match status" value="2"/>
</dbReference>
<proteinExistence type="predicted"/>
<evidence type="ECO:0000256" key="2">
    <source>
        <dbReference type="ARBA" id="ARBA00022771"/>
    </source>
</evidence>
<evidence type="ECO:0000313" key="9">
    <source>
        <dbReference type="Proteomes" id="UP001165083"/>
    </source>
</evidence>
<evidence type="ECO:0000256" key="4">
    <source>
        <dbReference type="PROSITE-ProRule" id="PRU00146"/>
    </source>
</evidence>
<dbReference type="PANTHER" id="PTHR24102:SF28">
    <property type="entry name" value="PHD-TYPE DOMAIN-CONTAINING PROTEIN"/>
    <property type="match status" value="1"/>
</dbReference>
<feature type="compositionally biased region" description="Basic residues" evidence="6">
    <location>
        <begin position="111"/>
        <end position="123"/>
    </location>
</feature>
<dbReference type="InterPro" id="IPR013083">
    <property type="entry name" value="Znf_RING/FYVE/PHD"/>
</dbReference>
<evidence type="ECO:0000313" key="8">
    <source>
        <dbReference type="EMBL" id="GMF14579.1"/>
    </source>
</evidence>
<feature type="compositionally biased region" description="Polar residues" evidence="6">
    <location>
        <begin position="133"/>
        <end position="143"/>
    </location>
</feature>
<gene>
    <name evidence="8" type="ORF">Plil01_000482000</name>
</gene>
<sequence>MERKDEGVDLPCEICSRVVDTTHYSLLVLCDGKNCKREYHVSCLNPPLVNLPSGDWFCPECVKEREKERERQREKELLKRARAEAKAEAKDRLELGVSVTNGVETPTAKSHSLKKTKKHKHKSRDATMKRRLTSVSPDRSSGSVKKHRARRSSSREVSPPPRKDSTIPKRLDGRKKKPSQIAIPSSRAQLLSDPDSGTADEEQRSEEKCLLCGFGGELIVCEFPGCTKVYHQFCLGAYPFPRDEDASWYCPRHTCALTGEKETCEDGEKTTGKHKHASPRKPNVKSLLWKCNQCPVAISDEVLPQVIC</sequence>
<dbReference type="AlphaFoldDB" id="A0A9W6TLH1"/>
<feature type="region of interest" description="Disordered" evidence="6">
    <location>
        <begin position="100"/>
        <end position="200"/>
    </location>
</feature>
<protein>
    <submittedName>
        <fullName evidence="8">Unnamed protein product</fullName>
    </submittedName>
</protein>
<keyword evidence="5" id="KW-0175">Coiled coil</keyword>
<feature type="domain" description="PHD-type" evidence="7">
    <location>
        <begin position="9"/>
        <end position="64"/>
    </location>
</feature>
<dbReference type="PROSITE" id="PS01359">
    <property type="entry name" value="ZF_PHD_1"/>
    <property type="match status" value="1"/>
</dbReference>
<evidence type="ECO:0000256" key="1">
    <source>
        <dbReference type="ARBA" id="ARBA00022723"/>
    </source>
</evidence>
<dbReference type="InterPro" id="IPR055198">
    <property type="entry name" value="NSD_PHD"/>
</dbReference>
<feature type="coiled-coil region" evidence="5">
    <location>
        <begin position="64"/>
        <end position="91"/>
    </location>
</feature>
<dbReference type="OrthoDB" id="72295at2759"/>
<dbReference type="Proteomes" id="UP001165083">
    <property type="component" value="Unassembled WGS sequence"/>
</dbReference>
<feature type="compositionally biased region" description="Basic and acidic residues" evidence="6">
    <location>
        <begin position="161"/>
        <end position="171"/>
    </location>
</feature>
<dbReference type="EMBL" id="BSXW01000201">
    <property type="protein sequence ID" value="GMF14579.1"/>
    <property type="molecule type" value="Genomic_DNA"/>
</dbReference>
<keyword evidence="1" id="KW-0479">Metal-binding</keyword>
<dbReference type="Pfam" id="PF22908">
    <property type="entry name" value="PHD_NSD"/>
    <property type="match status" value="1"/>
</dbReference>
<name>A0A9W6TLH1_9STRA</name>